<sequence>GMQALQQTLYSLSQQAYTPGDGQSGNGAGRPQDEGVVEGEYTVD</sequence>
<feature type="region of interest" description="Disordered" evidence="1">
    <location>
        <begin position="1"/>
        <end position="44"/>
    </location>
</feature>
<proteinExistence type="predicted"/>
<protein>
    <submittedName>
        <fullName evidence="2">Uncharacterized protein</fullName>
    </submittedName>
</protein>
<feature type="compositionally biased region" description="Acidic residues" evidence="1">
    <location>
        <begin position="35"/>
        <end position="44"/>
    </location>
</feature>
<dbReference type="EMBL" id="CADCTK010000860">
    <property type="protein sequence ID" value="CAA9285412.1"/>
    <property type="molecule type" value="Genomic_DNA"/>
</dbReference>
<gene>
    <name evidence="2" type="ORF">AVDCRST_MAG26-3689</name>
</gene>
<feature type="compositionally biased region" description="Polar residues" evidence="1">
    <location>
        <begin position="1"/>
        <end position="17"/>
    </location>
</feature>
<organism evidence="2">
    <name type="scientific">uncultured Chloroflexia bacterium</name>
    <dbReference type="NCBI Taxonomy" id="1672391"/>
    <lineage>
        <taxon>Bacteria</taxon>
        <taxon>Bacillati</taxon>
        <taxon>Chloroflexota</taxon>
        <taxon>Chloroflexia</taxon>
        <taxon>environmental samples</taxon>
    </lineage>
</organism>
<accession>A0A6J4JRI6</accession>
<name>A0A6J4JRI6_9CHLR</name>
<feature type="non-terminal residue" evidence="2">
    <location>
        <position position="1"/>
    </location>
</feature>
<evidence type="ECO:0000313" key="2">
    <source>
        <dbReference type="EMBL" id="CAA9285412.1"/>
    </source>
</evidence>
<evidence type="ECO:0000256" key="1">
    <source>
        <dbReference type="SAM" id="MobiDB-lite"/>
    </source>
</evidence>
<dbReference type="AlphaFoldDB" id="A0A6J4JRI6"/>
<reference evidence="2" key="1">
    <citation type="submission" date="2020-02" db="EMBL/GenBank/DDBJ databases">
        <authorList>
            <person name="Meier V. D."/>
        </authorList>
    </citation>
    <scope>NUCLEOTIDE SEQUENCE</scope>
    <source>
        <strain evidence="2">AVDCRST_MAG26</strain>
    </source>
</reference>